<evidence type="ECO:0000313" key="2">
    <source>
        <dbReference type="EMBL" id="MBT1712477.1"/>
    </source>
</evidence>
<dbReference type="Pfam" id="PF16344">
    <property type="entry name" value="FecR_C"/>
    <property type="match status" value="1"/>
</dbReference>
<feature type="non-terminal residue" evidence="2">
    <location>
        <position position="1"/>
    </location>
</feature>
<accession>A0AAP2E5S7</accession>
<dbReference type="InterPro" id="IPR032508">
    <property type="entry name" value="FecR_C"/>
</dbReference>
<evidence type="ECO:0000313" key="3">
    <source>
        <dbReference type="Proteomes" id="UP001319080"/>
    </source>
</evidence>
<keyword evidence="3" id="KW-1185">Reference proteome</keyword>
<proteinExistence type="predicted"/>
<organism evidence="2 3">
    <name type="scientific">Dawidia cretensis</name>
    <dbReference type="NCBI Taxonomy" id="2782350"/>
    <lineage>
        <taxon>Bacteria</taxon>
        <taxon>Pseudomonadati</taxon>
        <taxon>Bacteroidota</taxon>
        <taxon>Cytophagia</taxon>
        <taxon>Cytophagales</taxon>
        <taxon>Chryseotaleaceae</taxon>
        <taxon>Dawidia</taxon>
    </lineage>
</organism>
<gene>
    <name evidence="2" type="ORF">KK062_29855</name>
</gene>
<name>A0AAP2E5S7_9BACT</name>
<feature type="domain" description="Protein FecR C-terminal" evidence="1">
    <location>
        <begin position="48"/>
        <end position="115"/>
    </location>
</feature>
<dbReference type="AlphaFoldDB" id="A0AAP2E5S7"/>
<dbReference type="Proteomes" id="UP001319080">
    <property type="component" value="Unassembled WGS sequence"/>
</dbReference>
<dbReference type="EMBL" id="JAHESE010000083">
    <property type="protein sequence ID" value="MBT1712477.1"/>
    <property type="molecule type" value="Genomic_DNA"/>
</dbReference>
<reference evidence="2 3" key="1">
    <citation type="submission" date="2021-05" db="EMBL/GenBank/DDBJ databases">
        <title>A Polyphasic approach of four new species of the genus Ohtaekwangia: Ohtaekwangia histidinii sp. nov., Ohtaekwangia cretensis sp. nov., Ohtaekwangia indiensis sp. nov., Ohtaekwangia reichenbachii sp. nov. from diverse environment.</title>
        <authorList>
            <person name="Octaviana S."/>
        </authorList>
    </citation>
    <scope>NUCLEOTIDE SEQUENCE [LARGE SCALE GENOMIC DNA]</scope>
    <source>
        <strain evidence="2 3">PWU5</strain>
    </source>
</reference>
<dbReference type="Gene3D" id="3.55.50.30">
    <property type="match status" value="1"/>
</dbReference>
<protein>
    <submittedName>
        <fullName evidence="2">DUF4974 domain-containing protein</fullName>
    </submittedName>
</protein>
<comment type="caution">
    <text evidence="2">The sequence shown here is derived from an EMBL/GenBank/DDBJ whole genome shotgun (WGS) entry which is preliminary data.</text>
</comment>
<dbReference type="RefSeq" id="WP_254088038.1">
    <property type="nucleotide sequence ID" value="NZ_JAHESE010000083.1"/>
</dbReference>
<sequence>SKVTAAAEQEAVVLMPNQQVVYERAGKKLTKSLVEQPAVLQPFASYSFEFNDVPVREVFGTLEKAYGIQIVYDEEALANCSIHATLTDVPLYDKLKLICKGIQGTYEVIDSHIVITSKGCTP</sequence>
<evidence type="ECO:0000259" key="1">
    <source>
        <dbReference type="Pfam" id="PF16344"/>
    </source>
</evidence>